<feature type="transmembrane region" description="Helical" evidence="1">
    <location>
        <begin position="213"/>
        <end position="234"/>
    </location>
</feature>
<proteinExistence type="predicted"/>
<keyword evidence="1" id="KW-0472">Membrane</keyword>
<feature type="transmembrane region" description="Helical" evidence="1">
    <location>
        <begin position="47"/>
        <end position="68"/>
    </location>
</feature>
<keyword evidence="1" id="KW-1133">Transmembrane helix</keyword>
<comment type="caution">
    <text evidence="2">The sequence shown here is derived from an EMBL/GenBank/DDBJ whole genome shotgun (WGS) entry which is preliminary data.</text>
</comment>
<evidence type="ECO:0000313" key="2">
    <source>
        <dbReference type="EMBL" id="KKQ86893.1"/>
    </source>
</evidence>
<gene>
    <name evidence="2" type="ORF">UT10_C0015G0034</name>
</gene>
<protein>
    <submittedName>
        <fullName evidence="2">Uncharacterized protein</fullName>
    </submittedName>
</protein>
<feature type="transmembrane region" description="Helical" evidence="1">
    <location>
        <begin position="301"/>
        <end position="319"/>
    </location>
</feature>
<name>A0A0G0L4I5_9BACT</name>
<dbReference type="EMBL" id="LBVN01000015">
    <property type="protein sequence ID" value="KKQ86893.1"/>
    <property type="molecule type" value="Genomic_DNA"/>
</dbReference>
<evidence type="ECO:0000256" key="1">
    <source>
        <dbReference type="SAM" id="Phobius"/>
    </source>
</evidence>
<feature type="transmembrane region" description="Helical" evidence="1">
    <location>
        <begin position="12"/>
        <end position="32"/>
    </location>
</feature>
<feature type="transmembrane region" description="Helical" evidence="1">
    <location>
        <begin position="277"/>
        <end position="295"/>
    </location>
</feature>
<evidence type="ECO:0000313" key="3">
    <source>
        <dbReference type="Proteomes" id="UP000033944"/>
    </source>
</evidence>
<organism evidence="2 3">
    <name type="scientific">Candidatus Woesebacteria bacterium GW2011_GWB1_38_8b</name>
    <dbReference type="NCBI Taxonomy" id="1618571"/>
    <lineage>
        <taxon>Bacteria</taxon>
        <taxon>Candidatus Woeseibacteriota</taxon>
    </lineage>
</organism>
<accession>A0A0G0L4I5</accession>
<feature type="transmembrane region" description="Helical" evidence="1">
    <location>
        <begin position="101"/>
        <end position="121"/>
    </location>
</feature>
<sequence>MQKIVRDVEVGRYFENILVSSFFSILFIRAYLKIFGYPLLGVGDVHVAHMLFGGIIMLLAYIPVVSFLNRDIKQISTVVFGIGFGMFIDEVGKFITRDNNYFFQPAIAIVYITFILLFLIFKLIEKKIKVTPDEYAINALDFTKEAILHDFDIQEKKLTLQLIKRSGLDNPILLDLEKNLRATHAKGLERKNIFIKLRIILRRIYSLLVQNKLLVKIVVIIFTINTAVSFANLLVNLKYKAGFFEWGEMVATLISAFFVVIGIYFLNIGKRVKGYEFLKLAVFSSIFLRQFFIFYREQLSAVIGLSADILLLSMLQYIISQSTLKIKTSKDPLKDLREILYLGK</sequence>
<feature type="transmembrane region" description="Helical" evidence="1">
    <location>
        <begin position="246"/>
        <end position="265"/>
    </location>
</feature>
<dbReference type="AlphaFoldDB" id="A0A0G0L4I5"/>
<keyword evidence="1" id="KW-0812">Transmembrane</keyword>
<feature type="transmembrane region" description="Helical" evidence="1">
    <location>
        <begin position="75"/>
        <end position="95"/>
    </location>
</feature>
<reference evidence="2 3" key="1">
    <citation type="journal article" date="2015" name="Nature">
        <title>rRNA introns, odd ribosomes, and small enigmatic genomes across a large radiation of phyla.</title>
        <authorList>
            <person name="Brown C.T."/>
            <person name="Hug L.A."/>
            <person name="Thomas B.C."/>
            <person name="Sharon I."/>
            <person name="Castelle C.J."/>
            <person name="Singh A."/>
            <person name="Wilkins M.J."/>
            <person name="Williams K.H."/>
            <person name="Banfield J.F."/>
        </authorList>
    </citation>
    <scope>NUCLEOTIDE SEQUENCE [LARGE SCALE GENOMIC DNA]</scope>
</reference>
<dbReference type="Proteomes" id="UP000033944">
    <property type="component" value="Unassembled WGS sequence"/>
</dbReference>